<reference evidence="8 9" key="1">
    <citation type="submission" date="2019-12" db="EMBL/GenBank/DDBJ databases">
        <title>Comparative genomics gives insights into the taxonomy of the Azoarcus-Aromatoleum group and reveals separate origins of nif in the plant-associated Azoarcus and non-plant-associated Aromatoleum sub-groups.</title>
        <authorList>
            <person name="Lafos M."/>
            <person name="Maluk M."/>
            <person name="Batista M."/>
            <person name="Junghare M."/>
            <person name="Carmona M."/>
            <person name="Faoro H."/>
            <person name="Cruz L.M."/>
            <person name="Battistoni F."/>
            <person name="De Souza E."/>
            <person name="Pedrosa F."/>
            <person name="Chen W.-M."/>
            <person name="Poole P.S."/>
            <person name="Dixon R.A."/>
            <person name="James E.K."/>
        </authorList>
    </citation>
    <scope>NUCLEOTIDE SEQUENCE [LARGE SCALE GENOMIC DNA]</scope>
    <source>
        <strain evidence="8 9">T</strain>
    </source>
</reference>
<evidence type="ECO:0000259" key="6">
    <source>
        <dbReference type="PROSITE" id="PS50043"/>
    </source>
</evidence>
<keyword evidence="3" id="KW-0238">DNA-binding</keyword>
<dbReference type="Gene3D" id="3.40.50.2300">
    <property type="match status" value="1"/>
</dbReference>
<evidence type="ECO:0000256" key="5">
    <source>
        <dbReference type="PROSITE-ProRule" id="PRU00169"/>
    </source>
</evidence>
<dbReference type="Pfam" id="PF00196">
    <property type="entry name" value="GerE"/>
    <property type="match status" value="1"/>
</dbReference>
<dbReference type="InterPro" id="IPR000792">
    <property type="entry name" value="Tscrpt_reg_LuxR_C"/>
</dbReference>
<feature type="modified residue" description="4-aspartylphosphate" evidence="5">
    <location>
        <position position="58"/>
    </location>
</feature>
<dbReference type="RefSeq" id="WP_169139038.1">
    <property type="nucleotide sequence ID" value="NZ_WTVS01000011.1"/>
</dbReference>
<organism evidence="8 9">
    <name type="scientific">Aromatoleum toluolicum</name>
    <dbReference type="NCBI Taxonomy" id="90060"/>
    <lineage>
        <taxon>Bacteria</taxon>
        <taxon>Pseudomonadati</taxon>
        <taxon>Pseudomonadota</taxon>
        <taxon>Betaproteobacteria</taxon>
        <taxon>Rhodocyclales</taxon>
        <taxon>Rhodocyclaceae</taxon>
        <taxon>Aromatoleum</taxon>
    </lineage>
</organism>
<keyword evidence="2" id="KW-0805">Transcription regulation</keyword>
<dbReference type="PANTHER" id="PTHR43214:SF41">
    <property type="entry name" value="NITRATE_NITRITE RESPONSE REGULATOR PROTEIN NARP"/>
    <property type="match status" value="1"/>
</dbReference>
<dbReference type="InterPro" id="IPR039420">
    <property type="entry name" value="WalR-like"/>
</dbReference>
<evidence type="ECO:0000313" key="8">
    <source>
        <dbReference type="EMBL" id="NMF97188.1"/>
    </source>
</evidence>
<evidence type="ECO:0000256" key="2">
    <source>
        <dbReference type="ARBA" id="ARBA00023015"/>
    </source>
</evidence>
<evidence type="ECO:0000259" key="7">
    <source>
        <dbReference type="PROSITE" id="PS50110"/>
    </source>
</evidence>
<dbReference type="SMART" id="SM00421">
    <property type="entry name" value="HTH_LUXR"/>
    <property type="match status" value="1"/>
</dbReference>
<dbReference type="CDD" id="cd17535">
    <property type="entry name" value="REC_NarL-like"/>
    <property type="match status" value="1"/>
</dbReference>
<dbReference type="PRINTS" id="PR00038">
    <property type="entry name" value="HTHLUXR"/>
</dbReference>
<dbReference type="InterPro" id="IPR058245">
    <property type="entry name" value="NreC/VraR/RcsB-like_REC"/>
</dbReference>
<dbReference type="Proteomes" id="UP000634522">
    <property type="component" value="Unassembled WGS sequence"/>
</dbReference>
<keyword evidence="4" id="KW-0804">Transcription</keyword>
<dbReference type="InterPro" id="IPR011006">
    <property type="entry name" value="CheY-like_superfamily"/>
</dbReference>
<dbReference type="SMART" id="SM00448">
    <property type="entry name" value="REC"/>
    <property type="match status" value="1"/>
</dbReference>
<dbReference type="SUPFAM" id="SSF52172">
    <property type="entry name" value="CheY-like"/>
    <property type="match status" value="1"/>
</dbReference>
<comment type="caution">
    <text evidence="8">The sequence shown here is derived from an EMBL/GenBank/DDBJ whole genome shotgun (WGS) entry which is preliminary data.</text>
</comment>
<accession>A0ABX1ND17</accession>
<name>A0ABX1ND17_9RHOO</name>
<dbReference type="PROSITE" id="PS50043">
    <property type="entry name" value="HTH_LUXR_2"/>
    <property type="match status" value="1"/>
</dbReference>
<evidence type="ECO:0000256" key="4">
    <source>
        <dbReference type="ARBA" id="ARBA00023163"/>
    </source>
</evidence>
<dbReference type="PROSITE" id="PS00622">
    <property type="entry name" value="HTH_LUXR_1"/>
    <property type="match status" value="1"/>
</dbReference>
<feature type="domain" description="HTH luxR-type" evidence="6">
    <location>
        <begin position="147"/>
        <end position="212"/>
    </location>
</feature>
<dbReference type="CDD" id="cd06170">
    <property type="entry name" value="LuxR_C_like"/>
    <property type="match status" value="1"/>
</dbReference>
<evidence type="ECO:0000313" key="9">
    <source>
        <dbReference type="Proteomes" id="UP000634522"/>
    </source>
</evidence>
<evidence type="ECO:0000256" key="1">
    <source>
        <dbReference type="ARBA" id="ARBA00022553"/>
    </source>
</evidence>
<dbReference type="PANTHER" id="PTHR43214">
    <property type="entry name" value="TWO-COMPONENT RESPONSE REGULATOR"/>
    <property type="match status" value="1"/>
</dbReference>
<proteinExistence type="predicted"/>
<dbReference type="InterPro" id="IPR001789">
    <property type="entry name" value="Sig_transdc_resp-reg_receiver"/>
</dbReference>
<protein>
    <submittedName>
        <fullName evidence="8">Response regulator</fullName>
    </submittedName>
</protein>
<feature type="domain" description="Response regulatory" evidence="7">
    <location>
        <begin position="7"/>
        <end position="123"/>
    </location>
</feature>
<dbReference type="SUPFAM" id="SSF46894">
    <property type="entry name" value="C-terminal effector domain of the bipartite response regulators"/>
    <property type="match status" value="1"/>
</dbReference>
<sequence length="218" mass="23776">MNSPKVHIALADDHRMFLHALRALLEKEPDIDVIGVAGTGDELLALVADKPVDIACVDIGMPAMNGIETTRRLLTLRPNIKVIGLSAFSDRQFVLDLLNAGARGYVTKAEAGEELLRAIHTVQLGKTYLCPDVAATVTNALLDNTPRDTSVPRITARERQVLQLIAEGHTSGRIADRLHLAPSTVEVHRRNIMRKLDLHSVAELTKYAIRNGITTISG</sequence>
<dbReference type="EMBL" id="WTVS01000011">
    <property type="protein sequence ID" value="NMF97188.1"/>
    <property type="molecule type" value="Genomic_DNA"/>
</dbReference>
<keyword evidence="1 5" id="KW-0597">Phosphoprotein</keyword>
<dbReference type="Pfam" id="PF00072">
    <property type="entry name" value="Response_reg"/>
    <property type="match status" value="1"/>
</dbReference>
<keyword evidence="9" id="KW-1185">Reference proteome</keyword>
<dbReference type="InterPro" id="IPR016032">
    <property type="entry name" value="Sig_transdc_resp-reg_C-effctor"/>
</dbReference>
<evidence type="ECO:0000256" key="3">
    <source>
        <dbReference type="ARBA" id="ARBA00023125"/>
    </source>
</evidence>
<dbReference type="PROSITE" id="PS50110">
    <property type="entry name" value="RESPONSE_REGULATORY"/>
    <property type="match status" value="1"/>
</dbReference>
<gene>
    <name evidence="8" type="ORF">GPA27_07300</name>
</gene>